<accession>S7RGI9</accession>
<dbReference type="EMBL" id="KB469310">
    <property type="protein sequence ID" value="EPQ51669.1"/>
    <property type="molecule type" value="Genomic_DNA"/>
</dbReference>
<evidence type="ECO:0000313" key="2">
    <source>
        <dbReference type="EMBL" id="EPQ51669.1"/>
    </source>
</evidence>
<dbReference type="KEGG" id="gtr:GLOTRDRAFT_133038"/>
<keyword evidence="1" id="KW-0732">Signal</keyword>
<name>S7RGI9_GLOTA</name>
<feature type="chain" id="PRO_5004544212" evidence="1">
    <location>
        <begin position="23"/>
        <end position="307"/>
    </location>
</feature>
<dbReference type="InterPro" id="IPR039254">
    <property type="entry name" value="Rds1"/>
</dbReference>
<protein>
    <submittedName>
        <fullName evidence="2">Uncharacterized protein</fullName>
    </submittedName>
</protein>
<feature type="signal peptide" evidence="1">
    <location>
        <begin position="1"/>
        <end position="22"/>
    </location>
</feature>
<keyword evidence="3" id="KW-1185">Reference proteome</keyword>
<evidence type="ECO:0000256" key="1">
    <source>
        <dbReference type="SAM" id="SignalP"/>
    </source>
</evidence>
<dbReference type="GeneID" id="19302634"/>
<sequence>MFKYTSAAVALALVCGIASVGGAPHHATRDQGQIPDVTVLQFALTLEHLESAFYNGALEKFDANAFASAGFPPWVRERYEQIAGHEASHVAFLTKAIGENATKPCTYNFPYTDPKSFAALSLSIEGVGTAAYTGAAHLLSNPDDINAAGSILATEARQTSWIHSAVNKGTPWSGPYQTPLTPSGAYSLASPFITSCPENNPSLPVKSFPGLTISPSMPKAGSTIEVAVDKSDTAGMFMAYYSGLSVLSSEIQNGETVIPEGLQGVVFAGVVSEKPTEGKRPTDETMRSGLVAIDFGLPADAKVESPM</sequence>
<dbReference type="AlphaFoldDB" id="S7RGI9"/>
<dbReference type="InterPro" id="IPR012347">
    <property type="entry name" value="Ferritin-like"/>
</dbReference>
<dbReference type="RefSeq" id="XP_007870109.1">
    <property type="nucleotide sequence ID" value="XM_007871918.1"/>
</dbReference>
<evidence type="ECO:0000313" key="3">
    <source>
        <dbReference type="Proteomes" id="UP000030669"/>
    </source>
</evidence>
<dbReference type="eggNOG" id="ENOG502RXKA">
    <property type="taxonomic scope" value="Eukaryota"/>
</dbReference>
<dbReference type="Proteomes" id="UP000030669">
    <property type="component" value="Unassembled WGS sequence"/>
</dbReference>
<dbReference type="SUPFAM" id="SSF47240">
    <property type="entry name" value="Ferritin-like"/>
    <property type="match status" value="1"/>
</dbReference>
<organism evidence="2 3">
    <name type="scientific">Gloeophyllum trabeum (strain ATCC 11539 / FP-39264 / Madison 617)</name>
    <name type="common">Brown rot fungus</name>
    <dbReference type="NCBI Taxonomy" id="670483"/>
    <lineage>
        <taxon>Eukaryota</taxon>
        <taxon>Fungi</taxon>
        <taxon>Dikarya</taxon>
        <taxon>Basidiomycota</taxon>
        <taxon>Agaricomycotina</taxon>
        <taxon>Agaricomycetes</taxon>
        <taxon>Gloeophyllales</taxon>
        <taxon>Gloeophyllaceae</taxon>
        <taxon>Gloeophyllum</taxon>
    </lineage>
</organism>
<dbReference type="OMA" id="AVKPCEY"/>
<dbReference type="HOGENOM" id="CLU_029630_0_0_1"/>
<dbReference type="PANTHER" id="PTHR38705:SF1">
    <property type="entry name" value="PROTEIN RDS1"/>
    <property type="match status" value="1"/>
</dbReference>
<dbReference type="Pfam" id="PF13668">
    <property type="entry name" value="Ferritin_2"/>
    <property type="match status" value="1"/>
</dbReference>
<reference evidence="2 3" key="1">
    <citation type="journal article" date="2012" name="Science">
        <title>The Paleozoic origin of enzymatic lignin decomposition reconstructed from 31 fungal genomes.</title>
        <authorList>
            <person name="Floudas D."/>
            <person name="Binder M."/>
            <person name="Riley R."/>
            <person name="Barry K."/>
            <person name="Blanchette R.A."/>
            <person name="Henrissat B."/>
            <person name="Martinez A.T."/>
            <person name="Otillar R."/>
            <person name="Spatafora J.W."/>
            <person name="Yadav J.S."/>
            <person name="Aerts A."/>
            <person name="Benoit I."/>
            <person name="Boyd A."/>
            <person name="Carlson A."/>
            <person name="Copeland A."/>
            <person name="Coutinho P.M."/>
            <person name="de Vries R.P."/>
            <person name="Ferreira P."/>
            <person name="Findley K."/>
            <person name="Foster B."/>
            <person name="Gaskell J."/>
            <person name="Glotzer D."/>
            <person name="Gorecki P."/>
            <person name="Heitman J."/>
            <person name="Hesse C."/>
            <person name="Hori C."/>
            <person name="Igarashi K."/>
            <person name="Jurgens J.A."/>
            <person name="Kallen N."/>
            <person name="Kersten P."/>
            <person name="Kohler A."/>
            <person name="Kuees U."/>
            <person name="Kumar T.K.A."/>
            <person name="Kuo A."/>
            <person name="LaButti K."/>
            <person name="Larrondo L.F."/>
            <person name="Lindquist E."/>
            <person name="Ling A."/>
            <person name="Lombard V."/>
            <person name="Lucas S."/>
            <person name="Lundell T."/>
            <person name="Martin R."/>
            <person name="McLaughlin D.J."/>
            <person name="Morgenstern I."/>
            <person name="Morin E."/>
            <person name="Murat C."/>
            <person name="Nagy L.G."/>
            <person name="Nolan M."/>
            <person name="Ohm R.A."/>
            <person name="Patyshakuliyeva A."/>
            <person name="Rokas A."/>
            <person name="Ruiz-Duenas F.J."/>
            <person name="Sabat G."/>
            <person name="Salamov A."/>
            <person name="Samejima M."/>
            <person name="Schmutz J."/>
            <person name="Slot J.C."/>
            <person name="St John F."/>
            <person name="Stenlid J."/>
            <person name="Sun H."/>
            <person name="Sun S."/>
            <person name="Syed K."/>
            <person name="Tsang A."/>
            <person name="Wiebenga A."/>
            <person name="Young D."/>
            <person name="Pisabarro A."/>
            <person name="Eastwood D.C."/>
            <person name="Martin F."/>
            <person name="Cullen D."/>
            <person name="Grigoriev I.V."/>
            <person name="Hibbett D.S."/>
        </authorList>
    </citation>
    <scope>NUCLEOTIDE SEQUENCE [LARGE SCALE GENOMIC DNA]</scope>
    <source>
        <strain evidence="2 3">ATCC 11539</strain>
    </source>
</reference>
<dbReference type="OrthoDB" id="1001765at2759"/>
<dbReference type="InterPro" id="IPR009078">
    <property type="entry name" value="Ferritin-like_SF"/>
</dbReference>
<dbReference type="PANTHER" id="PTHR38705">
    <property type="entry name" value="PROTEIN RDS1"/>
    <property type="match status" value="1"/>
</dbReference>
<gene>
    <name evidence="2" type="ORF">GLOTRDRAFT_133038</name>
</gene>
<proteinExistence type="predicted"/>
<dbReference type="Gene3D" id="1.20.1260.10">
    <property type="match status" value="1"/>
</dbReference>